<evidence type="ECO:0000256" key="11">
    <source>
        <dbReference type="RuleBase" id="RU000659"/>
    </source>
</evidence>
<dbReference type="GO" id="GO:0019843">
    <property type="term" value="F:rRNA binding"/>
    <property type="evidence" value="ECO:0007669"/>
    <property type="project" value="UniProtKB-UniRule"/>
</dbReference>
<dbReference type="InterPro" id="IPR023673">
    <property type="entry name" value="Ribosomal_uL1_CS"/>
</dbReference>
<evidence type="ECO:0000256" key="1">
    <source>
        <dbReference type="ARBA" id="ARBA00010531"/>
    </source>
</evidence>
<name>M4ZTC6_9FLAO</name>
<dbReference type="InterPro" id="IPR016095">
    <property type="entry name" value="Ribosomal_uL1_3-a/b-sand"/>
</dbReference>
<sequence>MIDKKFIRFTINMSKKLTKNKKKILEKISTEKKYSLEEAIILVKEINFVKFDASIDISIHLGIDVRVPNQMVRGSVLLPHGTGKDICILALVSKDKETGAKKAGANYVGLNYIEKIQSGWTEFDIIVATPSVMNQLGSIGKILGPKGLMPNPKMGTVSVNPEESIKEIKSGRITFKADRYGIVHASIGRVSFLNKYLLENIVEFMKIIIRNKPSSSKGSYIKSIYLSSTMSYGLSLDLKSFVNK</sequence>
<dbReference type="GO" id="GO:0000049">
    <property type="term" value="F:tRNA binding"/>
    <property type="evidence" value="ECO:0007669"/>
    <property type="project" value="UniProtKB-KW"/>
</dbReference>
<dbReference type="PATRIC" id="fig|1229512.3.peg.450"/>
<comment type="function">
    <text evidence="10">Protein L1 is also a translational repressor protein, it controls the translation of the L11 operon by binding to its mRNA.</text>
</comment>
<evidence type="ECO:0000256" key="7">
    <source>
        <dbReference type="ARBA" id="ARBA00022980"/>
    </source>
</evidence>
<dbReference type="AlphaFoldDB" id="M4ZTC6"/>
<evidence type="ECO:0000256" key="5">
    <source>
        <dbReference type="ARBA" id="ARBA00022845"/>
    </source>
</evidence>
<keyword evidence="5 10" id="KW-0810">Translation regulation</keyword>
<dbReference type="InterPro" id="IPR023674">
    <property type="entry name" value="Ribosomal_uL1-like"/>
</dbReference>
<protein>
    <recommendedName>
        <fullName evidence="9 10">Large ribosomal subunit protein uL1</fullName>
    </recommendedName>
</protein>
<dbReference type="PANTHER" id="PTHR36427">
    <property type="entry name" value="54S RIBOSOMAL PROTEIN L1, MITOCHONDRIAL"/>
    <property type="match status" value="1"/>
</dbReference>
<dbReference type="GO" id="GO:0006412">
    <property type="term" value="P:translation"/>
    <property type="evidence" value="ECO:0007669"/>
    <property type="project" value="UniProtKB-UniRule"/>
</dbReference>
<evidence type="ECO:0000256" key="4">
    <source>
        <dbReference type="ARBA" id="ARBA00022730"/>
    </source>
</evidence>
<proteinExistence type="inferred from homology"/>
<dbReference type="NCBIfam" id="TIGR01169">
    <property type="entry name" value="rplA_bact"/>
    <property type="match status" value="1"/>
</dbReference>
<evidence type="ECO:0000256" key="8">
    <source>
        <dbReference type="ARBA" id="ARBA00023274"/>
    </source>
</evidence>
<evidence type="ECO:0000256" key="6">
    <source>
        <dbReference type="ARBA" id="ARBA00022884"/>
    </source>
</evidence>
<dbReference type="FunFam" id="3.40.50.790:FF:000001">
    <property type="entry name" value="50S ribosomal protein L1"/>
    <property type="match status" value="1"/>
</dbReference>
<dbReference type="CDD" id="cd00403">
    <property type="entry name" value="Ribosomal_L1"/>
    <property type="match status" value="1"/>
</dbReference>
<keyword evidence="6 10" id="KW-0694">RNA-binding</keyword>
<keyword evidence="2 10" id="KW-0678">Repressor</keyword>
<evidence type="ECO:0000256" key="9">
    <source>
        <dbReference type="ARBA" id="ARBA00035241"/>
    </source>
</evidence>
<accession>M4ZTC6</accession>
<gene>
    <name evidence="10 12" type="primary">rplA</name>
    <name evidence="12" type="ORF">BPAA_459</name>
</gene>
<dbReference type="PANTHER" id="PTHR36427:SF3">
    <property type="entry name" value="LARGE RIBOSOMAL SUBUNIT PROTEIN UL1M"/>
    <property type="match status" value="1"/>
</dbReference>
<keyword evidence="7 10" id="KW-0689">Ribosomal protein</keyword>
<dbReference type="GO" id="GO:0015934">
    <property type="term" value="C:large ribosomal subunit"/>
    <property type="evidence" value="ECO:0007669"/>
    <property type="project" value="InterPro"/>
</dbReference>
<dbReference type="eggNOG" id="COG0081">
    <property type="taxonomic scope" value="Bacteria"/>
</dbReference>
<comment type="function">
    <text evidence="10">Binds directly to 23S rRNA. The L1 stalk is quite mobile in the ribosome, and is involved in E site tRNA release.</text>
</comment>
<organism evidence="12 13">
    <name type="scientific">Blattabacterium cuenoti BPAA</name>
    <dbReference type="NCBI Taxonomy" id="1229512"/>
    <lineage>
        <taxon>Bacteria</taxon>
        <taxon>Pseudomonadati</taxon>
        <taxon>Bacteroidota</taxon>
        <taxon>Flavobacteriia</taxon>
        <taxon>Flavobacteriales</taxon>
        <taxon>Blattabacteriaceae</taxon>
        <taxon>Blattabacterium</taxon>
    </lineage>
</organism>
<dbReference type="GO" id="GO:0006417">
    <property type="term" value="P:regulation of translation"/>
    <property type="evidence" value="ECO:0007669"/>
    <property type="project" value="UniProtKB-KW"/>
</dbReference>
<dbReference type="STRING" id="1229512.BPAA_459"/>
<evidence type="ECO:0000313" key="12">
    <source>
        <dbReference type="EMBL" id="BAM99736.1"/>
    </source>
</evidence>
<dbReference type="InterPro" id="IPR028364">
    <property type="entry name" value="Ribosomal_uL1/biogenesis"/>
</dbReference>
<evidence type="ECO:0000256" key="3">
    <source>
        <dbReference type="ARBA" id="ARBA00022555"/>
    </source>
</evidence>
<dbReference type="InterPro" id="IPR005878">
    <property type="entry name" value="Ribosom_uL1_bac-type"/>
</dbReference>
<comment type="similarity">
    <text evidence="1 10 11">Belongs to the universal ribosomal protein uL1 family.</text>
</comment>
<evidence type="ECO:0000313" key="13">
    <source>
        <dbReference type="Proteomes" id="UP000011815"/>
    </source>
</evidence>
<comment type="subunit">
    <text evidence="10">Part of the 50S ribosomal subunit.</text>
</comment>
<keyword evidence="3 10" id="KW-0820">tRNA-binding</keyword>
<evidence type="ECO:0000256" key="2">
    <source>
        <dbReference type="ARBA" id="ARBA00022491"/>
    </source>
</evidence>
<dbReference type="KEGG" id="blp:BPAA_459"/>
<dbReference type="Gene3D" id="3.40.50.790">
    <property type="match status" value="1"/>
</dbReference>
<dbReference type="PIRSF" id="PIRSF002155">
    <property type="entry name" value="Ribosomal_L1"/>
    <property type="match status" value="1"/>
</dbReference>
<dbReference type="InterPro" id="IPR002143">
    <property type="entry name" value="Ribosomal_uL1"/>
</dbReference>
<dbReference type="Gene3D" id="3.30.190.20">
    <property type="match status" value="1"/>
</dbReference>
<dbReference type="PROSITE" id="PS01199">
    <property type="entry name" value="RIBOSOMAL_L1"/>
    <property type="match status" value="1"/>
</dbReference>
<dbReference type="SUPFAM" id="SSF56808">
    <property type="entry name" value="Ribosomal protein L1"/>
    <property type="match status" value="1"/>
</dbReference>
<reference evidence="12 13" key="1">
    <citation type="journal article" date="2013" name="Biol. Lett.">
        <title>Maintenance of essential amino acid synthesis pathways in the Blattabacterium cuenoti symbiont of a wood-feeding cockroach.</title>
        <authorList>
            <person name="Tokuda G."/>
            <person name="Elbourne L.D.H."/>
            <person name="Kinjo Y."/>
            <person name="Saitoh S."/>
            <person name="Sabree Z."/>
            <person name="Hojo M."/>
            <person name="Yamada A."/>
            <person name="Hayashi Y."/>
            <person name="Shigenobu S."/>
            <person name="Bandi C."/>
            <person name="Paulsen I.T."/>
            <person name="Watanabe H."/>
            <person name="Lo N."/>
        </authorList>
    </citation>
    <scope>NUCLEOTIDE SEQUENCE [LARGE SCALE GENOMIC DNA]</scope>
    <source>
        <strain evidence="12 13">BPAA</strain>
    </source>
</reference>
<dbReference type="GO" id="GO:0003735">
    <property type="term" value="F:structural constituent of ribosome"/>
    <property type="evidence" value="ECO:0007669"/>
    <property type="project" value="InterPro"/>
</dbReference>
<keyword evidence="4 10" id="KW-0699">rRNA-binding</keyword>
<dbReference type="Pfam" id="PF00687">
    <property type="entry name" value="Ribosomal_L1"/>
    <property type="match status" value="1"/>
</dbReference>
<evidence type="ECO:0000256" key="10">
    <source>
        <dbReference type="HAMAP-Rule" id="MF_01318"/>
    </source>
</evidence>
<dbReference type="HOGENOM" id="CLU_062853_0_0_10"/>
<dbReference type="HAMAP" id="MF_01318_B">
    <property type="entry name" value="Ribosomal_uL1_B"/>
    <property type="match status" value="1"/>
</dbReference>
<dbReference type="Proteomes" id="UP000011815">
    <property type="component" value="Chromosome"/>
</dbReference>
<keyword evidence="8 10" id="KW-0687">Ribonucleoprotein</keyword>
<dbReference type="EMBL" id="AP012548">
    <property type="protein sequence ID" value="BAM99736.1"/>
    <property type="molecule type" value="Genomic_DNA"/>
</dbReference>